<dbReference type="PROSITE" id="PS51257">
    <property type="entry name" value="PROKAR_LIPOPROTEIN"/>
    <property type="match status" value="1"/>
</dbReference>
<feature type="chain" id="PRO_5020653423" description="Beta-propeller repeat protein" evidence="1">
    <location>
        <begin position="25"/>
        <end position="574"/>
    </location>
</feature>
<protein>
    <recommendedName>
        <fullName evidence="4">Beta-propeller repeat protein</fullName>
    </recommendedName>
</protein>
<feature type="signal peptide" evidence="1">
    <location>
        <begin position="1"/>
        <end position="24"/>
    </location>
</feature>
<comment type="caution">
    <text evidence="2">The sequence shown here is derived from an EMBL/GenBank/DDBJ whole genome shotgun (WGS) entry which is preliminary data.</text>
</comment>
<evidence type="ECO:0000256" key="1">
    <source>
        <dbReference type="SAM" id="SignalP"/>
    </source>
</evidence>
<dbReference type="EMBL" id="SMJU01000021">
    <property type="protein sequence ID" value="TDB59143.1"/>
    <property type="molecule type" value="Genomic_DNA"/>
</dbReference>
<proteinExistence type="predicted"/>
<keyword evidence="1" id="KW-0732">Signal</keyword>
<accession>A0A4R4JWV6</accession>
<reference evidence="2 3" key="1">
    <citation type="submission" date="2019-02" db="EMBL/GenBank/DDBJ databases">
        <title>Arundinibacter roseus gen. nov., sp. nov., a new member of the family Cytophagaceae.</title>
        <authorList>
            <person name="Szuroczki S."/>
            <person name="Khayer B."/>
            <person name="Sproer C."/>
            <person name="Toumi M."/>
            <person name="Szabo A."/>
            <person name="Felfoldi T."/>
            <person name="Schumann P."/>
            <person name="Toth E."/>
        </authorList>
    </citation>
    <scope>NUCLEOTIDE SEQUENCE [LARGE SCALE GENOMIC DNA]</scope>
    <source>
        <strain evidence="2 3">DMA-k-7a</strain>
    </source>
</reference>
<organism evidence="2 3">
    <name type="scientific">Arundinibacter roseus</name>
    <dbReference type="NCBI Taxonomy" id="2070510"/>
    <lineage>
        <taxon>Bacteria</taxon>
        <taxon>Pseudomonadati</taxon>
        <taxon>Bacteroidota</taxon>
        <taxon>Cytophagia</taxon>
        <taxon>Cytophagales</taxon>
        <taxon>Spirosomataceae</taxon>
        <taxon>Arundinibacter</taxon>
    </lineage>
</organism>
<dbReference type="RefSeq" id="WP_132122086.1">
    <property type="nucleotide sequence ID" value="NZ_SMJU01000021.1"/>
</dbReference>
<dbReference type="AlphaFoldDB" id="A0A4R4JWV6"/>
<dbReference type="InterPro" id="IPR011042">
    <property type="entry name" value="6-blade_b-propeller_TolB-like"/>
</dbReference>
<sequence length="574" mass="61332">MKRNFTFSVVLFLGACFLFETALAQIKMGDGAAVPNASSVLDLQSTNKGFLPPRMTTVQRNSIASPANGMVIFNTTLNCLQVYKSTGWECLSSALNNFPPRLTYDEIIALPFPKEGDLAYDKTYDCLRTYLRSGWVCSNKDASESLVEATAWTINGTGVERIQDVVTDPLGNIYATGFFSGTVIIGDTSFTSPGASSMFLVKYSKSGNRLWVRIAVNAVSPAVGSRGNAIALDNAGNVYVTGTFTNTVTFGTITVSSPLSYNFFIVKYSDNGTAQWVRKAESASNMEGLDITTDQTNNVYLTGSFSEDFVLKKPFSSAGGNDIFIAKYNSTGDLEWIDAAGDIGNDYGFGIATDEDNNVYICGRFSNTLKIGMLSIISSGLNDIFLAKLNTNGGILWLKKAGGTVNEAAYDLAIDSNGDILMTGFILGTTSFDTIAVPASTGFDVFIAKYNNLGNALWVIKNTDPGGQTASSVALDSQDNIYLSGYFEGSITFGNISLNDTGDRHAFVAKFNPAGICQWVKKLSGPGSSEGTCIAVHASDVFSGGTYSGITNTDGRLLPFDGSASDAFLIRVHQ</sequence>
<dbReference type="Gene3D" id="2.120.10.30">
    <property type="entry name" value="TolB, C-terminal domain"/>
    <property type="match status" value="1"/>
</dbReference>
<dbReference type="OrthoDB" id="937114at2"/>
<dbReference type="PANTHER" id="PTHR35580">
    <property type="entry name" value="CELL SURFACE GLYCOPROTEIN (S-LAYER PROTEIN)-LIKE PROTEIN"/>
    <property type="match status" value="1"/>
</dbReference>
<evidence type="ECO:0000313" key="3">
    <source>
        <dbReference type="Proteomes" id="UP000295706"/>
    </source>
</evidence>
<name>A0A4R4JWV6_9BACT</name>
<dbReference type="InterPro" id="IPR052918">
    <property type="entry name" value="Motility_Chemotaxis_Reg"/>
</dbReference>
<dbReference type="SUPFAM" id="SSF101898">
    <property type="entry name" value="NHL repeat"/>
    <property type="match status" value="1"/>
</dbReference>
<dbReference type="PANTHER" id="PTHR35580:SF1">
    <property type="entry name" value="PHYTASE-LIKE DOMAIN-CONTAINING PROTEIN"/>
    <property type="match status" value="1"/>
</dbReference>
<evidence type="ECO:0000313" key="2">
    <source>
        <dbReference type="EMBL" id="TDB59143.1"/>
    </source>
</evidence>
<keyword evidence="3" id="KW-1185">Reference proteome</keyword>
<gene>
    <name evidence="2" type="ORF">EZE20_22705</name>
</gene>
<dbReference type="Proteomes" id="UP000295706">
    <property type="component" value="Unassembled WGS sequence"/>
</dbReference>
<evidence type="ECO:0008006" key="4">
    <source>
        <dbReference type="Google" id="ProtNLM"/>
    </source>
</evidence>